<dbReference type="CDD" id="cd00090">
    <property type="entry name" value="HTH_ARSR"/>
    <property type="match status" value="1"/>
</dbReference>
<evidence type="ECO:0000313" key="5">
    <source>
        <dbReference type="EMBL" id="GGM76405.1"/>
    </source>
</evidence>
<name>A0AA37BRW6_9ARCH</name>
<evidence type="ECO:0000313" key="6">
    <source>
        <dbReference type="Proteomes" id="UP000632195"/>
    </source>
</evidence>
<keyword evidence="6" id="KW-1185">Reference proteome</keyword>
<evidence type="ECO:0000256" key="3">
    <source>
        <dbReference type="ARBA" id="ARBA00023163"/>
    </source>
</evidence>
<dbReference type="InterPro" id="IPR036388">
    <property type="entry name" value="WH-like_DNA-bd_sf"/>
</dbReference>
<evidence type="ECO:0000256" key="2">
    <source>
        <dbReference type="ARBA" id="ARBA00023125"/>
    </source>
</evidence>
<evidence type="ECO:0000259" key="4">
    <source>
        <dbReference type="PROSITE" id="PS50956"/>
    </source>
</evidence>
<dbReference type="PANTHER" id="PTHR43413:SF8">
    <property type="entry name" value="HTH-TYPE TRANSCRIPTIONAL REGULATOR PTR1"/>
    <property type="match status" value="1"/>
</dbReference>
<dbReference type="GO" id="GO:0043565">
    <property type="term" value="F:sequence-specific DNA binding"/>
    <property type="evidence" value="ECO:0007669"/>
    <property type="project" value="InterPro"/>
</dbReference>
<dbReference type="InterPro" id="IPR036390">
    <property type="entry name" value="WH_DNA-bd_sf"/>
</dbReference>
<dbReference type="RefSeq" id="WP_188681435.1">
    <property type="nucleotide sequence ID" value="NZ_BMNY01000002.1"/>
</dbReference>
<comment type="caution">
    <text evidence="5">The sequence shown here is derived from an EMBL/GenBank/DDBJ whole genome shotgun (WGS) entry which is preliminary data.</text>
</comment>
<dbReference type="Pfam" id="PF13412">
    <property type="entry name" value="HTH_24"/>
    <property type="match status" value="2"/>
</dbReference>
<organism evidence="5 6">
    <name type="scientific">Thermogymnomonas acidicola</name>
    <dbReference type="NCBI Taxonomy" id="399579"/>
    <lineage>
        <taxon>Archaea</taxon>
        <taxon>Methanobacteriati</taxon>
        <taxon>Thermoplasmatota</taxon>
        <taxon>Thermoplasmata</taxon>
        <taxon>Thermoplasmatales</taxon>
        <taxon>Thermogymnomonas</taxon>
    </lineage>
</organism>
<dbReference type="PRINTS" id="PR00033">
    <property type="entry name" value="HTHASNC"/>
</dbReference>
<dbReference type="SMART" id="SM00344">
    <property type="entry name" value="HTH_ASNC"/>
    <property type="match status" value="1"/>
</dbReference>
<dbReference type="SUPFAM" id="SSF46785">
    <property type="entry name" value="Winged helix' DNA-binding domain"/>
    <property type="match status" value="2"/>
</dbReference>
<dbReference type="Gene3D" id="1.10.10.10">
    <property type="entry name" value="Winged helix-like DNA-binding domain superfamily/Winged helix DNA-binding domain"/>
    <property type="match status" value="2"/>
</dbReference>
<dbReference type="EMBL" id="BMNY01000002">
    <property type="protein sequence ID" value="GGM76405.1"/>
    <property type="molecule type" value="Genomic_DNA"/>
</dbReference>
<sequence>MDRIDKGILSQLLRDGRTTQRQMAENLGISAQALNYRLNRLMSEGVVRGFKLHVTPKFYGEGEFFAAFNGDISPDGKVTKYFRCLEKATVIGFRVRDASEMQDTLRRYSERYGQPIMRYVPPSGQPYMPNSIDRQVVEYLRNDPRVPTAKVSEDLGIPYNTVKRRLNTLFSRHLIEVVPLIDLSKTDGVLFSIFTENMPQISGAFNEGLVFAINDERSGILVFFVENLPTAKGIIERARRIDPGAETMVIFDYQFF</sequence>
<dbReference type="InterPro" id="IPR000485">
    <property type="entry name" value="AsnC-type_HTH_dom"/>
</dbReference>
<protein>
    <submittedName>
        <fullName evidence="5">Winged helix-turn-helix domain-containing protein</fullName>
    </submittedName>
</protein>
<proteinExistence type="predicted"/>
<dbReference type="PANTHER" id="PTHR43413">
    <property type="entry name" value="TRANSCRIPTIONAL REGULATOR, ASNC FAMILY"/>
    <property type="match status" value="1"/>
</dbReference>
<feature type="domain" description="HTH asnC-type" evidence="4">
    <location>
        <begin position="1"/>
        <end position="62"/>
    </location>
</feature>
<keyword evidence="2" id="KW-0238">DNA-binding</keyword>
<keyword evidence="3" id="KW-0804">Transcription</keyword>
<dbReference type="AlphaFoldDB" id="A0AA37BRW6"/>
<gene>
    <name evidence="5" type="ORF">GCM10007108_12910</name>
</gene>
<dbReference type="Proteomes" id="UP000632195">
    <property type="component" value="Unassembled WGS sequence"/>
</dbReference>
<reference evidence="5" key="2">
    <citation type="submission" date="2022-09" db="EMBL/GenBank/DDBJ databases">
        <authorList>
            <person name="Sun Q."/>
            <person name="Ohkuma M."/>
        </authorList>
    </citation>
    <scope>NUCLEOTIDE SEQUENCE</scope>
    <source>
        <strain evidence="5">JCM 13583</strain>
    </source>
</reference>
<reference evidence="5" key="1">
    <citation type="journal article" date="2014" name="Int. J. Syst. Evol. Microbiol.">
        <title>Complete genome sequence of Corynebacterium casei LMG S-19264T (=DSM 44701T), isolated from a smear-ripened cheese.</title>
        <authorList>
            <consortium name="US DOE Joint Genome Institute (JGI-PGF)"/>
            <person name="Walter F."/>
            <person name="Albersmeier A."/>
            <person name="Kalinowski J."/>
            <person name="Ruckert C."/>
        </authorList>
    </citation>
    <scope>NUCLEOTIDE SEQUENCE</scope>
    <source>
        <strain evidence="5">JCM 13583</strain>
    </source>
</reference>
<dbReference type="InterPro" id="IPR050684">
    <property type="entry name" value="HTH-Siroheme_Decarb"/>
</dbReference>
<evidence type="ECO:0000256" key="1">
    <source>
        <dbReference type="ARBA" id="ARBA00023015"/>
    </source>
</evidence>
<dbReference type="PROSITE" id="PS50956">
    <property type="entry name" value="HTH_ASNC_2"/>
    <property type="match status" value="1"/>
</dbReference>
<dbReference type="InterPro" id="IPR011991">
    <property type="entry name" value="ArsR-like_HTH"/>
</dbReference>
<keyword evidence="1" id="KW-0805">Transcription regulation</keyword>
<dbReference type="PROSITE" id="PS00519">
    <property type="entry name" value="HTH_ASNC_1"/>
    <property type="match status" value="1"/>
</dbReference>
<dbReference type="InterPro" id="IPR019888">
    <property type="entry name" value="Tscrpt_reg_AsnC-like"/>
</dbReference>
<accession>A0AA37BRW6</accession>
<dbReference type="InterPro" id="IPR019885">
    <property type="entry name" value="Tscrpt_reg_HTH_AsnC-type_CS"/>
</dbReference>